<comment type="caution">
    <text evidence="2">The sequence shown here is derived from an EMBL/GenBank/DDBJ whole genome shotgun (WGS) entry which is preliminary data.</text>
</comment>
<evidence type="ECO:0000256" key="1">
    <source>
        <dbReference type="SAM" id="MobiDB-lite"/>
    </source>
</evidence>
<feature type="region of interest" description="Disordered" evidence="1">
    <location>
        <begin position="16"/>
        <end position="51"/>
    </location>
</feature>
<gene>
    <name evidence="2" type="ORF">F2Q70_00032419</name>
</gene>
<organism evidence="2">
    <name type="scientific">Brassica cretica</name>
    <name type="common">Mustard</name>
    <dbReference type="NCBI Taxonomy" id="69181"/>
    <lineage>
        <taxon>Eukaryota</taxon>
        <taxon>Viridiplantae</taxon>
        <taxon>Streptophyta</taxon>
        <taxon>Embryophyta</taxon>
        <taxon>Tracheophyta</taxon>
        <taxon>Spermatophyta</taxon>
        <taxon>Magnoliopsida</taxon>
        <taxon>eudicotyledons</taxon>
        <taxon>Gunneridae</taxon>
        <taxon>Pentapetalae</taxon>
        <taxon>rosids</taxon>
        <taxon>malvids</taxon>
        <taxon>Brassicales</taxon>
        <taxon>Brassicaceae</taxon>
        <taxon>Brassiceae</taxon>
        <taxon>Brassica</taxon>
    </lineage>
</organism>
<feature type="compositionally biased region" description="Basic residues" evidence="1">
    <location>
        <begin position="16"/>
        <end position="26"/>
    </location>
</feature>
<dbReference type="AlphaFoldDB" id="A0A8S9FGC2"/>
<dbReference type="EMBL" id="QGKY02002305">
    <property type="protein sequence ID" value="KAF2532743.1"/>
    <property type="molecule type" value="Genomic_DNA"/>
</dbReference>
<sequence length="100" mass="11190">MAVEVWKLYKSYKKKSLRGPKPRSVRQRLVDPSPDAPADDSSGSSSNNVRLKSLEKANGEEIRNMRHRSVSPTNVLISQILSLAEVNEVAALRPWCYSGH</sequence>
<reference evidence="2" key="1">
    <citation type="submission" date="2019-12" db="EMBL/GenBank/DDBJ databases">
        <title>Genome sequencing and annotation of Brassica cretica.</title>
        <authorList>
            <person name="Studholme D.J."/>
            <person name="Sarris P.F."/>
        </authorList>
    </citation>
    <scope>NUCLEOTIDE SEQUENCE</scope>
    <source>
        <strain evidence="2">PFS-102/07</strain>
        <tissue evidence="2">Leaf</tissue>
    </source>
</reference>
<name>A0A8S9FGC2_BRACR</name>
<evidence type="ECO:0000313" key="2">
    <source>
        <dbReference type="EMBL" id="KAF2532743.1"/>
    </source>
</evidence>
<accession>A0A8S9FGC2</accession>
<protein>
    <submittedName>
        <fullName evidence="2">Uncharacterized protein</fullName>
    </submittedName>
</protein>
<proteinExistence type="predicted"/>